<protein>
    <recommendedName>
        <fullName evidence="2">Fe2OG dioxygenase domain-containing protein</fullName>
    </recommendedName>
</protein>
<evidence type="ECO:0000313" key="4">
    <source>
        <dbReference type="Proteomes" id="UP001385951"/>
    </source>
</evidence>
<dbReference type="PANTHER" id="PTHR47990">
    <property type="entry name" value="2-OXOGLUTARATE (2OG) AND FE(II)-DEPENDENT OXYGENASE SUPERFAMILY PROTEIN-RELATED"/>
    <property type="match status" value="1"/>
</dbReference>
<dbReference type="InterPro" id="IPR005123">
    <property type="entry name" value="Oxoglu/Fe-dep_dioxygenase_dom"/>
</dbReference>
<reference evidence="3 4" key="1">
    <citation type="submission" date="2022-09" db="EMBL/GenBank/DDBJ databases">
        <authorList>
            <person name="Palmer J.M."/>
        </authorList>
    </citation>
    <scope>NUCLEOTIDE SEQUENCE [LARGE SCALE GENOMIC DNA]</scope>
    <source>
        <strain evidence="3 4">DSM 7382</strain>
    </source>
</reference>
<comment type="similarity">
    <text evidence="1">Belongs to the iron/ascorbate-dependent oxidoreductase family.</text>
</comment>
<proteinExistence type="inferred from homology"/>
<dbReference type="GO" id="GO:0046872">
    <property type="term" value="F:metal ion binding"/>
    <property type="evidence" value="ECO:0007669"/>
    <property type="project" value="UniProtKB-KW"/>
</dbReference>
<keyword evidence="1" id="KW-0408">Iron</keyword>
<dbReference type="SUPFAM" id="SSF51197">
    <property type="entry name" value="Clavaminate synthase-like"/>
    <property type="match status" value="1"/>
</dbReference>
<dbReference type="InterPro" id="IPR026992">
    <property type="entry name" value="DIOX_N"/>
</dbReference>
<dbReference type="Pfam" id="PF14226">
    <property type="entry name" value="DIOX_N"/>
    <property type="match status" value="1"/>
</dbReference>
<gene>
    <name evidence="3" type="ORF">QCA50_006655</name>
</gene>
<evidence type="ECO:0000256" key="1">
    <source>
        <dbReference type="RuleBase" id="RU003682"/>
    </source>
</evidence>
<comment type="caution">
    <text evidence="3">The sequence shown here is derived from an EMBL/GenBank/DDBJ whole genome shotgun (WGS) entry which is preliminary data.</text>
</comment>
<dbReference type="PROSITE" id="PS51471">
    <property type="entry name" value="FE2OG_OXY"/>
    <property type="match status" value="1"/>
</dbReference>
<accession>A0AAW0G992</accession>
<name>A0AAW0G992_9APHY</name>
<dbReference type="InterPro" id="IPR044861">
    <property type="entry name" value="IPNS-like_FE2OG_OXY"/>
</dbReference>
<dbReference type="Gene3D" id="2.60.120.330">
    <property type="entry name" value="B-lactam Antibiotic, Isopenicillin N Synthase, Chain"/>
    <property type="match status" value="1"/>
</dbReference>
<dbReference type="EMBL" id="JASBNA010000007">
    <property type="protein sequence ID" value="KAK7690013.1"/>
    <property type="molecule type" value="Genomic_DNA"/>
</dbReference>
<dbReference type="InterPro" id="IPR050231">
    <property type="entry name" value="Iron_ascorbate_oxido_reductase"/>
</dbReference>
<evidence type="ECO:0000313" key="3">
    <source>
        <dbReference type="EMBL" id="KAK7690013.1"/>
    </source>
</evidence>
<keyword evidence="4" id="KW-1185">Reference proteome</keyword>
<evidence type="ECO:0000259" key="2">
    <source>
        <dbReference type="PROSITE" id="PS51471"/>
    </source>
</evidence>
<dbReference type="AlphaFoldDB" id="A0AAW0G992"/>
<organism evidence="3 4">
    <name type="scientific">Cerrena zonata</name>
    <dbReference type="NCBI Taxonomy" id="2478898"/>
    <lineage>
        <taxon>Eukaryota</taxon>
        <taxon>Fungi</taxon>
        <taxon>Dikarya</taxon>
        <taxon>Basidiomycota</taxon>
        <taxon>Agaricomycotina</taxon>
        <taxon>Agaricomycetes</taxon>
        <taxon>Polyporales</taxon>
        <taxon>Cerrenaceae</taxon>
        <taxon>Cerrena</taxon>
    </lineage>
</organism>
<dbReference type="InterPro" id="IPR027443">
    <property type="entry name" value="IPNS-like_sf"/>
</dbReference>
<dbReference type="Pfam" id="PF03171">
    <property type="entry name" value="2OG-FeII_Oxy"/>
    <property type="match status" value="1"/>
</dbReference>
<dbReference type="GO" id="GO:0016491">
    <property type="term" value="F:oxidoreductase activity"/>
    <property type="evidence" value="ECO:0007669"/>
    <property type="project" value="UniProtKB-KW"/>
</dbReference>
<sequence length="368" mass="41503">MIISEPTALPIAAKDVPTLQALPIIDIAPFLSKDDRKGRLSTAAKLHAACLEYGFFYLDIRSLVDPSEPEELTRLAKEFFDLPDEEKAKISLKNQDYARGYQRMRENVTNGKADNHEGIDFYRPVENPDKTKPLWGENQWPAVPGYREKFEAWIEKMKTLGMLVMEAMAIGLGMASEEWEELKGQVDDSFWVMRVIGYPSLPNNYDGYSCGAHKDYGCLTLLYADPTPGALQVYLQDKGLIVQTGTGHHIHEESVEQGTWINADPIPGCIVCNIGEMWEIWTNGLYKSTLHRVVHRGTNYRVSIPFFFEPNFDALVKPLPAALRILEGDTEKELLKVTGGKTYDPVVYGQFLVKKVGNNFESSNGKYN</sequence>
<keyword evidence="1" id="KW-0479">Metal-binding</keyword>
<feature type="domain" description="Fe2OG dioxygenase" evidence="2">
    <location>
        <begin position="189"/>
        <end position="310"/>
    </location>
</feature>
<keyword evidence="1" id="KW-0560">Oxidoreductase</keyword>
<dbReference type="Proteomes" id="UP001385951">
    <property type="component" value="Unassembled WGS sequence"/>
</dbReference>